<evidence type="ECO:0000259" key="2">
    <source>
        <dbReference type="Pfam" id="PF11738"/>
    </source>
</evidence>
<evidence type="ECO:0000259" key="3">
    <source>
        <dbReference type="Pfam" id="PF13739"/>
    </source>
</evidence>
<name>A0A7G5C0R4_9BACL</name>
<dbReference type="EMBL" id="CP041969">
    <property type="protein sequence ID" value="QMV42798.1"/>
    <property type="molecule type" value="Genomic_DNA"/>
</dbReference>
<feature type="domain" description="DUF3298" evidence="2">
    <location>
        <begin position="319"/>
        <end position="389"/>
    </location>
</feature>
<dbReference type="Pfam" id="PF07833">
    <property type="entry name" value="Cu_amine_oxidN1"/>
    <property type="match status" value="1"/>
</dbReference>
<sequence>MSLFQVKPRTFFVLLRLYGMWVLKRNRIFIDRGEMSMKKAGLERGKKGLIAIAIGATLASASLAAPQQSADAAGLNAYKIINQAIEVDGVRTNLSALNTDNTTYIAIRSLNKSIGLNTDYSKAKQTVTVTGRDRELVLNLQDGSAELNDQQIYGLPAIVQDGTTYVPFRFLLERMGYGVSFDTDTKVIGIEAIQENDLKITSGVIKEESKGSSLLIHYPQISEFADAAVQKKVNELLKSEAEANADAARESLSESLGEASDEALPPASFEGTYTITYNERGKLSLYVDYYIYTGGAHGSTARVPYTFDLATGELLELKDVTGGNAKYVSIINAKIKSQIKARGLGLISPFETIEPNREYFLKHGGVVIYFGQYEYTPYAAGMPEFEIPYGDFK</sequence>
<feature type="domain" description="Copper amine oxidase-like N-terminal" evidence="1">
    <location>
        <begin position="93"/>
        <end position="188"/>
    </location>
</feature>
<gene>
    <name evidence="4" type="ORF">FPL14_17590</name>
</gene>
<dbReference type="AlphaFoldDB" id="A0A7G5C0R4"/>
<dbReference type="Gene3D" id="3.30.565.40">
    <property type="entry name" value="Fervidobacterium nodosum Rt17-B1 like"/>
    <property type="match status" value="1"/>
</dbReference>
<proteinExistence type="predicted"/>
<dbReference type="InterPro" id="IPR021729">
    <property type="entry name" value="DUF3298"/>
</dbReference>
<dbReference type="KEGG" id="cchl:FPL14_17590"/>
<dbReference type="SUPFAM" id="SSF55383">
    <property type="entry name" value="Copper amine oxidase, domain N"/>
    <property type="match status" value="1"/>
</dbReference>
<evidence type="ECO:0000313" key="4">
    <source>
        <dbReference type="EMBL" id="QMV42798.1"/>
    </source>
</evidence>
<dbReference type="Pfam" id="PF11738">
    <property type="entry name" value="DUF3298"/>
    <property type="match status" value="1"/>
</dbReference>
<dbReference type="Proteomes" id="UP000515679">
    <property type="component" value="Chromosome"/>
</dbReference>
<accession>A0A7G5C0R4</accession>
<reference evidence="4 5" key="1">
    <citation type="submission" date="2019-07" db="EMBL/GenBank/DDBJ databases">
        <authorList>
            <person name="Kim J.K."/>
            <person name="Cheong H.-M."/>
            <person name="Choi Y."/>
            <person name="Hwang K.J."/>
            <person name="Lee S."/>
            <person name="Choi C."/>
        </authorList>
    </citation>
    <scope>NUCLEOTIDE SEQUENCE [LARGE SCALE GENOMIC DNA]</scope>
    <source>
        <strain evidence="4 5">KS 22</strain>
    </source>
</reference>
<dbReference type="Gene3D" id="3.90.640.20">
    <property type="entry name" value="Heat-shock cognate protein, ATPase"/>
    <property type="match status" value="1"/>
</dbReference>
<evidence type="ECO:0000313" key="5">
    <source>
        <dbReference type="Proteomes" id="UP000515679"/>
    </source>
</evidence>
<keyword evidence="5" id="KW-1185">Reference proteome</keyword>
<dbReference type="Gene3D" id="3.30.457.10">
    <property type="entry name" value="Copper amine oxidase-like, N-terminal domain"/>
    <property type="match status" value="1"/>
</dbReference>
<organism evidence="4 5">
    <name type="scientific">Cohnella cholangitidis</name>
    <dbReference type="NCBI Taxonomy" id="2598458"/>
    <lineage>
        <taxon>Bacteria</taxon>
        <taxon>Bacillati</taxon>
        <taxon>Bacillota</taxon>
        <taxon>Bacilli</taxon>
        <taxon>Bacillales</taxon>
        <taxon>Paenibacillaceae</taxon>
        <taxon>Cohnella</taxon>
    </lineage>
</organism>
<protein>
    <submittedName>
        <fullName evidence="4">DUF4163 domain-containing protein</fullName>
    </submittedName>
</protein>
<dbReference type="InterPro" id="IPR036582">
    <property type="entry name" value="Mao_N_sf"/>
</dbReference>
<feature type="domain" description="Deacetylase PdaC" evidence="3">
    <location>
        <begin position="206"/>
        <end position="300"/>
    </location>
</feature>
<evidence type="ECO:0000259" key="1">
    <source>
        <dbReference type="Pfam" id="PF07833"/>
    </source>
</evidence>
<dbReference type="InterPro" id="IPR012854">
    <property type="entry name" value="Cu_amine_oxidase-like_N"/>
</dbReference>
<dbReference type="InterPro" id="IPR025303">
    <property type="entry name" value="PdaC"/>
</dbReference>
<dbReference type="Pfam" id="PF13739">
    <property type="entry name" value="PdaC"/>
    <property type="match status" value="1"/>
</dbReference>
<dbReference type="InterPro" id="IPR037126">
    <property type="entry name" value="PdaC/RsiV-like_sf"/>
</dbReference>